<dbReference type="eggNOG" id="KOG3656">
    <property type="taxonomic scope" value="Eukaryota"/>
</dbReference>
<dbReference type="CTD" id="20195777"/>
<dbReference type="PRINTS" id="PR00237">
    <property type="entry name" value="GPCRRHODOPSN"/>
</dbReference>
<evidence type="ECO:0000256" key="5">
    <source>
        <dbReference type="ARBA" id="ARBA00023040"/>
    </source>
</evidence>
<evidence type="ECO:0000256" key="3">
    <source>
        <dbReference type="ARBA" id="ARBA00022692"/>
    </source>
</evidence>
<dbReference type="GeneID" id="20195777"/>
<reference evidence="12 14" key="2">
    <citation type="journal article" date="2013" name="Nature">
        <title>Insights into bilaterian evolution from three spiralian genomes.</title>
        <authorList>
            <person name="Simakov O."/>
            <person name="Marletaz F."/>
            <person name="Cho S.J."/>
            <person name="Edsinger-Gonzales E."/>
            <person name="Havlak P."/>
            <person name="Hellsten U."/>
            <person name="Kuo D.H."/>
            <person name="Larsson T."/>
            <person name="Lv J."/>
            <person name="Arendt D."/>
            <person name="Savage R."/>
            <person name="Osoegawa K."/>
            <person name="de Jong P."/>
            <person name="Grimwood J."/>
            <person name="Chapman J.A."/>
            <person name="Shapiro H."/>
            <person name="Aerts A."/>
            <person name="Otillar R.P."/>
            <person name="Terry A.Y."/>
            <person name="Boore J.L."/>
            <person name="Grigoriev I.V."/>
            <person name="Lindberg D.R."/>
            <person name="Seaver E.C."/>
            <person name="Weisblat D.A."/>
            <person name="Putnam N.H."/>
            <person name="Rokhsar D.S."/>
        </authorList>
    </citation>
    <scope>NUCLEOTIDE SEQUENCE</scope>
</reference>
<dbReference type="AlphaFoldDB" id="T1EGS7"/>
<dbReference type="GO" id="GO:0005886">
    <property type="term" value="C:plasma membrane"/>
    <property type="evidence" value="ECO:0007669"/>
    <property type="project" value="UniProtKB-SubCell"/>
</dbReference>
<feature type="domain" description="G-protein coupled receptors family 1 profile" evidence="11">
    <location>
        <begin position="1"/>
        <end position="79"/>
    </location>
</feature>
<sequence length="79" mass="9105">EKKLRNTTSCYLVSLAIADLFVSIVVMPCCIVQHVLDYWPFGYTMCNLWQMSDVMMCTSSIMHMCTISLDRYTGIRDPL</sequence>
<dbReference type="GO" id="GO:0004930">
    <property type="term" value="F:G protein-coupled receptor activity"/>
    <property type="evidence" value="ECO:0007669"/>
    <property type="project" value="UniProtKB-KW"/>
</dbReference>
<keyword evidence="7 9" id="KW-0675">Receptor</keyword>
<comment type="subcellular location">
    <subcellularLocation>
        <location evidence="1">Cell membrane</location>
        <topology evidence="1">Multi-pass membrane protein</topology>
    </subcellularLocation>
</comment>
<evidence type="ECO:0000256" key="6">
    <source>
        <dbReference type="ARBA" id="ARBA00023136"/>
    </source>
</evidence>
<dbReference type="RefSeq" id="XP_009024439.1">
    <property type="nucleotide sequence ID" value="XM_009026191.1"/>
</dbReference>
<dbReference type="InParanoid" id="T1EGS7"/>
<gene>
    <name evidence="13" type="primary">20195777</name>
    <name evidence="12" type="ORF">HELRODRAFT_121787</name>
</gene>
<dbReference type="PROSITE" id="PS50262">
    <property type="entry name" value="G_PROTEIN_RECEP_F1_2"/>
    <property type="match status" value="1"/>
</dbReference>
<dbReference type="OrthoDB" id="6358729at2759"/>
<feature type="transmembrane region" description="Helical" evidence="10">
    <location>
        <begin position="12"/>
        <end position="36"/>
    </location>
</feature>
<name>T1EGS7_HELRO</name>
<reference evidence="14" key="1">
    <citation type="submission" date="2012-12" db="EMBL/GenBank/DDBJ databases">
        <authorList>
            <person name="Hellsten U."/>
            <person name="Grimwood J."/>
            <person name="Chapman J.A."/>
            <person name="Shapiro H."/>
            <person name="Aerts A."/>
            <person name="Otillar R.P."/>
            <person name="Terry A.Y."/>
            <person name="Boore J.L."/>
            <person name="Simakov O."/>
            <person name="Marletaz F."/>
            <person name="Cho S.-J."/>
            <person name="Edsinger-Gonzales E."/>
            <person name="Havlak P."/>
            <person name="Kuo D.-H."/>
            <person name="Larsson T."/>
            <person name="Lv J."/>
            <person name="Arendt D."/>
            <person name="Savage R."/>
            <person name="Osoegawa K."/>
            <person name="de Jong P."/>
            <person name="Lindberg D.R."/>
            <person name="Seaver E.C."/>
            <person name="Weisblat D.A."/>
            <person name="Putnam N.H."/>
            <person name="Grigoriev I.V."/>
            <person name="Rokhsar D.S."/>
        </authorList>
    </citation>
    <scope>NUCLEOTIDE SEQUENCE</scope>
</reference>
<evidence type="ECO:0000259" key="11">
    <source>
        <dbReference type="PROSITE" id="PS50262"/>
    </source>
</evidence>
<keyword evidence="2" id="KW-1003">Cell membrane</keyword>
<keyword evidence="8 9" id="KW-0807">Transducer</keyword>
<dbReference type="PROSITE" id="PS00237">
    <property type="entry name" value="G_PROTEIN_RECEP_F1_1"/>
    <property type="match status" value="1"/>
</dbReference>
<evidence type="ECO:0000256" key="4">
    <source>
        <dbReference type="ARBA" id="ARBA00022989"/>
    </source>
</evidence>
<dbReference type="Pfam" id="PF00001">
    <property type="entry name" value="7tm_1"/>
    <property type="match status" value="1"/>
</dbReference>
<dbReference type="EnsemblMetazoa" id="HelroT121787">
    <property type="protein sequence ID" value="HelroP121787"/>
    <property type="gene ID" value="HelroG121787"/>
</dbReference>
<organism evidence="13 14">
    <name type="scientific">Helobdella robusta</name>
    <name type="common">Californian leech</name>
    <dbReference type="NCBI Taxonomy" id="6412"/>
    <lineage>
        <taxon>Eukaryota</taxon>
        <taxon>Metazoa</taxon>
        <taxon>Spiralia</taxon>
        <taxon>Lophotrochozoa</taxon>
        <taxon>Annelida</taxon>
        <taxon>Clitellata</taxon>
        <taxon>Hirudinea</taxon>
        <taxon>Rhynchobdellida</taxon>
        <taxon>Glossiphoniidae</taxon>
        <taxon>Helobdella</taxon>
    </lineage>
</organism>
<keyword evidence="3 9" id="KW-0812">Transmembrane</keyword>
<dbReference type="SUPFAM" id="SSF81321">
    <property type="entry name" value="Family A G protein-coupled receptor-like"/>
    <property type="match status" value="1"/>
</dbReference>
<evidence type="ECO:0000313" key="12">
    <source>
        <dbReference type="EMBL" id="ESN97629.1"/>
    </source>
</evidence>
<keyword evidence="5 9" id="KW-0297">G-protein coupled receptor</keyword>
<evidence type="ECO:0000256" key="2">
    <source>
        <dbReference type="ARBA" id="ARBA00022475"/>
    </source>
</evidence>
<keyword evidence="14" id="KW-1185">Reference proteome</keyword>
<evidence type="ECO:0000256" key="10">
    <source>
        <dbReference type="SAM" id="Phobius"/>
    </source>
</evidence>
<evidence type="ECO:0000313" key="13">
    <source>
        <dbReference type="EnsemblMetazoa" id="HelroP121787"/>
    </source>
</evidence>
<keyword evidence="6 10" id="KW-0472">Membrane</keyword>
<keyword evidence="4 10" id="KW-1133">Transmembrane helix</keyword>
<evidence type="ECO:0000256" key="9">
    <source>
        <dbReference type="RuleBase" id="RU000688"/>
    </source>
</evidence>
<comment type="similarity">
    <text evidence="9">Belongs to the G-protein coupled receptor 1 family.</text>
</comment>
<dbReference type="Gene3D" id="1.20.1070.10">
    <property type="entry name" value="Rhodopsin 7-helix transmembrane proteins"/>
    <property type="match status" value="1"/>
</dbReference>
<dbReference type="HOGENOM" id="CLU_009579_29_9_1"/>
<evidence type="ECO:0000313" key="14">
    <source>
        <dbReference type="Proteomes" id="UP000015101"/>
    </source>
</evidence>
<dbReference type="PANTHER" id="PTHR24248">
    <property type="entry name" value="ADRENERGIC RECEPTOR-RELATED G-PROTEIN COUPLED RECEPTOR"/>
    <property type="match status" value="1"/>
</dbReference>
<protein>
    <recommendedName>
        <fullName evidence="11">G-protein coupled receptors family 1 profile domain-containing protein</fullName>
    </recommendedName>
</protein>
<dbReference type="EMBL" id="AMQM01006283">
    <property type="status" value="NOT_ANNOTATED_CDS"/>
    <property type="molecule type" value="Genomic_DNA"/>
</dbReference>
<evidence type="ECO:0000256" key="7">
    <source>
        <dbReference type="ARBA" id="ARBA00023170"/>
    </source>
</evidence>
<evidence type="ECO:0000256" key="8">
    <source>
        <dbReference type="ARBA" id="ARBA00023224"/>
    </source>
</evidence>
<dbReference type="KEGG" id="hro:HELRODRAFT_121787"/>
<accession>T1EGS7</accession>
<dbReference type="Proteomes" id="UP000015101">
    <property type="component" value="Unassembled WGS sequence"/>
</dbReference>
<dbReference type="EMBL" id="KB097336">
    <property type="protein sequence ID" value="ESN97629.1"/>
    <property type="molecule type" value="Genomic_DNA"/>
</dbReference>
<dbReference type="InterPro" id="IPR017452">
    <property type="entry name" value="GPCR_Rhodpsn_7TM"/>
</dbReference>
<dbReference type="EMBL" id="AMQM01006284">
    <property type="status" value="NOT_ANNOTATED_CDS"/>
    <property type="molecule type" value="Genomic_DNA"/>
</dbReference>
<dbReference type="InterPro" id="IPR000276">
    <property type="entry name" value="GPCR_Rhodpsn"/>
</dbReference>
<evidence type="ECO:0000256" key="1">
    <source>
        <dbReference type="ARBA" id="ARBA00004651"/>
    </source>
</evidence>
<dbReference type="STRING" id="6412.T1EGS7"/>
<dbReference type="OMA" id="RNTTSCY"/>
<proteinExistence type="inferred from homology"/>
<reference evidence="13" key="3">
    <citation type="submission" date="2015-06" db="UniProtKB">
        <authorList>
            <consortium name="EnsemblMetazoa"/>
        </authorList>
    </citation>
    <scope>IDENTIFICATION</scope>
</reference>